<feature type="region of interest" description="Disordered" evidence="5">
    <location>
        <begin position="116"/>
        <end position="190"/>
    </location>
</feature>
<keyword evidence="2" id="KW-0285">Flavoprotein</keyword>
<evidence type="ECO:0000313" key="8">
    <source>
        <dbReference type="Proteomes" id="UP000010411"/>
    </source>
</evidence>
<evidence type="ECO:0000313" key="7">
    <source>
        <dbReference type="EMBL" id="EKX66931.1"/>
    </source>
</evidence>
<reference evidence="7 8" key="1">
    <citation type="submission" date="2012-11" db="EMBL/GenBank/DDBJ databases">
        <authorList>
            <person name="Huguet-Tapia J.C."/>
            <person name="Durkin A.S."/>
            <person name="Pettis G.S."/>
            <person name="Badger J.H."/>
        </authorList>
    </citation>
    <scope>NUCLEOTIDE SEQUENCE [LARGE SCALE GENOMIC DNA]</scope>
    <source>
        <strain evidence="7 8">91-03</strain>
    </source>
</reference>
<comment type="caution">
    <text evidence="7">The sequence shown here is derived from an EMBL/GenBank/DDBJ whole genome shotgun (WGS) entry which is preliminary data.</text>
</comment>
<dbReference type="EMBL" id="AEJC01000186">
    <property type="protein sequence ID" value="EKX66931.1"/>
    <property type="molecule type" value="Genomic_DNA"/>
</dbReference>
<dbReference type="PANTHER" id="PTHR46496">
    <property type="match status" value="1"/>
</dbReference>
<dbReference type="AlphaFoldDB" id="L1L1I5"/>
<dbReference type="Proteomes" id="UP000010411">
    <property type="component" value="Unassembled WGS sequence"/>
</dbReference>
<accession>L1L1I5</accession>
<name>L1L1I5_9ACTN</name>
<evidence type="ECO:0000256" key="1">
    <source>
        <dbReference type="ARBA" id="ARBA00001974"/>
    </source>
</evidence>
<evidence type="ECO:0000256" key="4">
    <source>
        <dbReference type="ARBA" id="ARBA00023002"/>
    </source>
</evidence>
<keyword evidence="3" id="KW-0274">FAD</keyword>
<keyword evidence="8" id="KW-1185">Reference proteome</keyword>
<dbReference type="InterPro" id="IPR036188">
    <property type="entry name" value="FAD/NAD-bd_sf"/>
</dbReference>
<evidence type="ECO:0000256" key="2">
    <source>
        <dbReference type="ARBA" id="ARBA00022630"/>
    </source>
</evidence>
<dbReference type="SUPFAM" id="SSF51905">
    <property type="entry name" value="FAD/NAD(P)-binding domain"/>
    <property type="match status" value="1"/>
</dbReference>
<feature type="compositionally biased region" description="Basic and acidic residues" evidence="5">
    <location>
        <begin position="172"/>
        <end position="190"/>
    </location>
</feature>
<dbReference type="InterPro" id="IPR002938">
    <property type="entry name" value="FAD-bd"/>
</dbReference>
<dbReference type="PRINTS" id="PR00420">
    <property type="entry name" value="RNGMNOXGNASE"/>
</dbReference>
<gene>
    <name evidence="7" type="ORF">STRIP9103_06249</name>
</gene>
<dbReference type="Gene3D" id="3.50.50.60">
    <property type="entry name" value="FAD/NAD(P)-binding domain"/>
    <property type="match status" value="1"/>
</dbReference>
<evidence type="ECO:0000256" key="5">
    <source>
        <dbReference type="SAM" id="MobiDB-lite"/>
    </source>
</evidence>
<protein>
    <recommendedName>
        <fullName evidence="6">FAD-binding domain-containing protein</fullName>
    </recommendedName>
</protein>
<feature type="domain" description="FAD-binding" evidence="6">
    <location>
        <begin position="78"/>
        <end position="142"/>
    </location>
</feature>
<dbReference type="PATRIC" id="fig|698759.3.peg.2506"/>
<evidence type="ECO:0000256" key="3">
    <source>
        <dbReference type="ARBA" id="ARBA00022827"/>
    </source>
</evidence>
<organism evidence="7 8">
    <name type="scientific">Streptomyces ipomoeae 91-03</name>
    <dbReference type="NCBI Taxonomy" id="698759"/>
    <lineage>
        <taxon>Bacteria</taxon>
        <taxon>Bacillati</taxon>
        <taxon>Actinomycetota</taxon>
        <taxon>Actinomycetes</taxon>
        <taxon>Kitasatosporales</taxon>
        <taxon>Streptomycetaceae</taxon>
        <taxon>Streptomyces</taxon>
    </lineage>
</organism>
<dbReference type="Pfam" id="PF01494">
    <property type="entry name" value="FAD_binding_3"/>
    <property type="match status" value="1"/>
</dbReference>
<dbReference type="PANTHER" id="PTHR46496:SF1">
    <property type="entry name" value="ZEAXANTHIN EPOXIDASE, CHLOROPLASTIC"/>
    <property type="match status" value="1"/>
</dbReference>
<dbReference type="GO" id="GO:0071949">
    <property type="term" value="F:FAD binding"/>
    <property type="evidence" value="ECO:0007669"/>
    <property type="project" value="InterPro"/>
</dbReference>
<sequence length="190" mass="20180">MDRQCDGALLGVRDAVRGQEVVHAVFNSPPGVRHADPLAEMRRRFGDWHGPIPALLDAPRPEAVLHHDIHESVAPLPAFRAGRIVLLGDAAHAMTPDLGQGARQALEDAATPAAALAAEPTVESALTRYDAERRPRSQSVARGTSGRPDGTATGPSAGRRRRRHGPPPGPVPRDRPGHPAPRRVDAAELG</sequence>
<proteinExistence type="predicted"/>
<dbReference type="GO" id="GO:0016491">
    <property type="term" value="F:oxidoreductase activity"/>
    <property type="evidence" value="ECO:0007669"/>
    <property type="project" value="UniProtKB-KW"/>
</dbReference>
<evidence type="ECO:0000259" key="6">
    <source>
        <dbReference type="Pfam" id="PF01494"/>
    </source>
</evidence>
<keyword evidence="4" id="KW-0560">Oxidoreductase</keyword>
<comment type="cofactor">
    <cofactor evidence="1">
        <name>FAD</name>
        <dbReference type="ChEBI" id="CHEBI:57692"/>
    </cofactor>
</comment>